<feature type="domain" description="Electron transfer flavoprotein alpha/beta-subunit N-terminal" evidence="2">
    <location>
        <begin position="3"/>
        <end position="184"/>
    </location>
</feature>
<dbReference type="InterPro" id="IPR014731">
    <property type="entry name" value="ETF_asu_C"/>
</dbReference>
<dbReference type="SUPFAM" id="SSF52467">
    <property type="entry name" value="DHS-like NAD/FAD-binding domain"/>
    <property type="match status" value="1"/>
</dbReference>
<dbReference type="InterPro" id="IPR014729">
    <property type="entry name" value="Rossmann-like_a/b/a_fold"/>
</dbReference>
<dbReference type="Gene3D" id="3.40.50.620">
    <property type="entry name" value="HUPs"/>
    <property type="match status" value="1"/>
</dbReference>
<dbReference type="SMART" id="SM00893">
    <property type="entry name" value="ETF"/>
    <property type="match status" value="1"/>
</dbReference>
<dbReference type="PIRSF" id="PIRSF000089">
    <property type="entry name" value="Electra_flavoP_a"/>
    <property type="match status" value="1"/>
</dbReference>
<comment type="caution">
    <text evidence="3">The sequence shown here is derived from an EMBL/GenBank/DDBJ whole genome shotgun (WGS) entry which is preliminary data.</text>
</comment>
<dbReference type="PANTHER" id="PTHR43153:SF1">
    <property type="entry name" value="ELECTRON TRANSFER FLAVOPROTEIN SUBUNIT ALPHA, MITOCHONDRIAL"/>
    <property type="match status" value="1"/>
</dbReference>
<dbReference type="InterPro" id="IPR029035">
    <property type="entry name" value="DHS-like_NAD/FAD-binding_dom"/>
</dbReference>
<evidence type="ECO:0000313" key="3">
    <source>
        <dbReference type="EMBL" id="MDS0259877.1"/>
    </source>
</evidence>
<dbReference type="Gene3D" id="3.40.50.1220">
    <property type="entry name" value="TPP-binding domain"/>
    <property type="match status" value="1"/>
</dbReference>
<dbReference type="EMBL" id="JAMQON010000002">
    <property type="protein sequence ID" value="MDS0259877.1"/>
    <property type="molecule type" value="Genomic_DNA"/>
</dbReference>
<dbReference type="InterPro" id="IPR001308">
    <property type="entry name" value="ETF_a/FixB"/>
</dbReference>
<dbReference type="Pfam" id="PF00766">
    <property type="entry name" value="ETF_alpha"/>
    <property type="match status" value="1"/>
</dbReference>
<dbReference type="RefSeq" id="WP_310919529.1">
    <property type="nucleotide sequence ID" value="NZ_JAMQON010000002.1"/>
</dbReference>
<dbReference type="PANTHER" id="PTHR43153">
    <property type="entry name" value="ELECTRON TRANSFER FLAVOPROTEIN ALPHA"/>
    <property type="match status" value="1"/>
</dbReference>
<reference evidence="3 4" key="1">
    <citation type="submission" date="2022-06" db="EMBL/GenBank/DDBJ databases">
        <title>Haloarcula sp. a new haloarchaeum isolate from saline soil.</title>
        <authorList>
            <person name="Strakova D."/>
            <person name="Galisteo C."/>
            <person name="Sanchez-Porro C."/>
            <person name="Ventosa A."/>
        </authorList>
    </citation>
    <scope>NUCLEOTIDE SEQUENCE [LARGE SCALE GENOMIC DNA]</scope>
    <source>
        <strain evidence="3 4">S1CR25-12</strain>
    </source>
</reference>
<comment type="similarity">
    <text evidence="1">Belongs to the ETF alpha-subunit/FixB family.</text>
</comment>
<dbReference type="SUPFAM" id="SSF52402">
    <property type="entry name" value="Adenine nucleotide alpha hydrolases-like"/>
    <property type="match status" value="1"/>
</dbReference>
<proteinExistence type="inferred from homology"/>
<evidence type="ECO:0000313" key="4">
    <source>
        <dbReference type="Proteomes" id="UP001259659"/>
    </source>
</evidence>
<organism evidence="3 4">
    <name type="scientific">Haloarcula saliterrae</name>
    <dbReference type="NCBI Taxonomy" id="2950534"/>
    <lineage>
        <taxon>Archaea</taxon>
        <taxon>Methanobacteriati</taxon>
        <taxon>Methanobacteriota</taxon>
        <taxon>Stenosarchaea group</taxon>
        <taxon>Halobacteria</taxon>
        <taxon>Halobacteriales</taxon>
        <taxon>Haloarculaceae</taxon>
        <taxon>Haloarcula</taxon>
    </lineage>
</organism>
<name>A0ABU2FC85_9EURY</name>
<accession>A0ABU2FC85</accession>
<dbReference type="Proteomes" id="UP001259659">
    <property type="component" value="Unassembled WGS sequence"/>
</dbReference>
<evidence type="ECO:0000256" key="1">
    <source>
        <dbReference type="ARBA" id="ARBA00005817"/>
    </source>
</evidence>
<gene>
    <name evidence="3" type="ORF">NDI56_10780</name>
</gene>
<dbReference type="InterPro" id="IPR014730">
    <property type="entry name" value="ETF_a/b_N"/>
</dbReference>
<dbReference type="Pfam" id="PF01012">
    <property type="entry name" value="ETF"/>
    <property type="match status" value="1"/>
</dbReference>
<protein>
    <submittedName>
        <fullName evidence="3">Electron transfer flavoprotein subunit alpha/FixB family protein</fullName>
    </submittedName>
</protein>
<evidence type="ECO:0000259" key="2">
    <source>
        <dbReference type="SMART" id="SM00893"/>
    </source>
</evidence>
<keyword evidence="4" id="KW-1185">Reference proteome</keyword>
<sequence length="320" mass="32993">MTVLAVAEHRRGRLRDVSLELLSAGRELTAGTDRAVHAAVVGGRAERFADRLARVGVDVVHTTAAGEAFNHDVATQALTQLVEAVDADLVLAPHTVTGLDYAPALASRLDWPLVTDVIGLSGDDGLAVTRECLASKLVETLAVDGERAVLTLRPGAWSAAEGSGDADVRPFTPDIDDSAVRSTVTGFEAVGPGDVDLTDADVVVAVGRGIGSESNLDLIFDLADAMGATVAASSPPVKKGWLSADRQVGQSGAVVSPEVYVAVGVSGAVQHVAGMADSDTVIAVNSDPTAPIFDVADYGVVADLFDVVPELVDAFRPPER</sequence>